<dbReference type="STRING" id="1754190.A0A1Y2BWE8"/>
<evidence type="ECO:0000256" key="1">
    <source>
        <dbReference type="SAM" id="Coils"/>
    </source>
</evidence>
<keyword evidence="1" id="KW-0175">Coiled coil</keyword>
<evidence type="ECO:0000256" key="2">
    <source>
        <dbReference type="SAM" id="MobiDB-lite"/>
    </source>
</evidence>
<comment type="caution">
    <text evidence="3">The sequence shown here is derived from an EMBL/GenBank/DDBJ whole genome shotgun (WGS) entry which is preliminary data.</text>
</comment>
<accession>A0A1Y2BWE8</accession>
<name>A0A1Y2BWE8_9FUNG</name>
<feature type="compositionally biased region" description="Basic and acidic residues" evidence="2">
    <location>
        <begin position="36"/>
        <end position="45"/>
    </location>
</feature>
<feature type="region of interest" description="Disordered" evidence="2">
    <location>
        <begin position="223"/>
        <end position="242"/>
    </location>
</feature>
<protein>
    <submittedName>
        <fullName evidence="3">Uncharacterized protein</fullName>
    </submittedName>
</protein>
<dbReference type="EMBL" id="MCOG01000134">
    <property type="protein sequence ID" value="ORY38984.1"/>
    <property type="molecule type" value="Genomic_DNA"/>
</dbReference>
<feature type="compositionally biased region" description="Low complexity" evidence="2">
    <location>
        <begin position="847"/>
        <end position="863"/>
    </location>
</feature>
<dbReference type="OrthoDB" id="2162846at2759"/>
<proteinExistence type="predicted"/>
<feature type="region of interest" description="Disordered" evidence="2">
    <location>
        <begin position="847"/>
        <end position="872"/>
    </location>
</feature>
<evidence type="ECO:0000313" key="4">
    <source>
        <dbReference type="Proteomes" id="UP000193920"/>
    </source>
</evidence>
<evidence type="ECO:0000313" key="3">
    <source>
        <dbReference type="EMBL" id="ORY38984.1"/>
    </source>
</evidence>
<feature type="region of interest" description="Disordered" evidence="2">
    <location>
        <begin position="36"/>
        <end position="70"/>
    </location>
</feature>
<feature type="coiled-coil region" evidence="1">
    <location>
        <begin position="637"/>
        <end position="668"/>
    </location>
</feature>
<dbReference type="AlphaFoldDB" id="A0A1Y2BWE8"/>
<feature type="compositionally biased region" description="Basic and acidic residues" evidence="2">
    <location>
        <begin position="228"/>
        <end position="242"/>
    </location>
</feature>
<reference evidence="3 4" key="1">
    <citation type="submission" date="2016-08" db="EMBL/GenBank/DDBJ databases">
        <title>A Parts List for Fungal Cellulosomes Revealed by Comparative Genomics.</title>
        <authorList>
            <consortium name="DOE Joint Genome Institute"/>
            <person name="Haitjema C.H."/>
            <person name="Gilmore S.P."/>
            <person name="Henske J.K."/>
            <person name="Solomon K.V."/>
            <person name="De Groot R."/>
            <person name="Kuo A."/>
            <person name="Mondo S.J."/>
            <person name="Salamov A.A."/>
            <person name="Labutti K."/>
            <person name="Zhao Z."/>
            <person name="Chiniquy J."/>
            <person name="Barry K."/>
            <person name="Brewer H.M."/>
            <person name="Purvine S.O."/>
            <person name="Wright A.T."/>
            <person name="Boxma B."/>
            <person name="Van Alen T."/>
            <person name="Hackstein J.H."/>
            <person name="Baker S.E."/>
            <person name="Grigoriev I.V."/>
            <person name="O'Malley M.A."/>
        </authorList>
    </citation>
    <scope>NUCLEOTIDE SEQUENCE [LARGE SCALE GENOMIC DNA]</scope>
    <source>
        <strain evidence="3 4">G1</strain>
    </source>
</reference>
<dbReference type="Proteomes" id="UP000193920">
    <property type="component" value="Unassembled WGS sequence"/>
</dbReference>
<gene>
    <name evidence="3" type="ORF">LY90DRAFT_672530</name>
</gene>
<keyword evidence="4" id="KW-1185">Reference proteome</keyword>
<sequence>MDTSIGYSFSDLSILYDINNNANKIDQSDIEKKNNNENNIKEYKNSKSNINNKDGSFMDIDKNKNKNISNKTSETNKLNISQILEERLSNIMPIMKKENLAVSIVENSKLHEVKEIEKEVNENKIELRIIDNDKTLKKDTKIKSSNEEDENEMFLGKKIKNLLRKKEMKDEKDKKKKNFAITNQNQNANIETTIVNENKDPIEQVSTNVSQFKVENNETKIIDNNQENEEKKVSIKQSKEENQKSIDLKGINKIKDDSLVEDNSCSRNELSSSMDSNQKSSQIINNSYSSQSTVMVGEVGSPVNTMIYSNSVSSLPSAITINKPSRYIFKKNHNYNRTRDENGYKQKRSTFPSNKIYSHPYSMYYKSSNIQEGISTPLMSNSKQQMQINSNSYEQYYPSYNLSYRRLKKIGGGNSTTNHNKYYIKYRKNNNHNCNTNGSNSNGSNFSDNGSSGVSLNNTVLASSNSPSAMLINSSMSSFQETSNLILGTDNKVNLNKNIFNNSNNTLPIGAPYNNQMNDFFNLSMGYNIPTTISNSVKANNISTNQPIMVTQNYYSLMGNNLYNDSKKSVSINNMNDIKQYNPTQQQSSLNYVKYVPEDNKKNNFIDEFDEFNLMELDEYNNIDNNTCNMENHKQTLHNKIKLRVQKKEKLEKLKQELKKDTNKAVSSKISGLVHMKEKKNLKFNIQKRLKLRIKNQNNEEEVIDNNKNDTTNELKKRYIPPKNNNMVINNNINSLSITINKNNPMIVQNFNCQYVNPTNNISNPINSDDNKNNLLPGMILNNNEMLYYQQQSSTQSLQQQQTSSAIQLQYQQYQQQQLSNLQLHNQMSSHYQTSITGQLTPQLSPPLSYSLHSSSLSSQLPSQLPPSLPSTLHTQYQISPQIPTSLPTSLPSSLPLQTQYQISPQIPTSLPLQTQYQISPQIPTSLPTSLPLQTQYQISPIPTSLPTSLPLQTQYQISPQMSTSLPAQVQLQSQSSPHPKLMIPTHEQSQIQIQTQTIQSISPLMPIQSIHSIPHVQTQTQSQTPTIKSAIATAITDTENSEKNQAINDSLFNINMYPLSHFGIMSNPSNSTSTTVSTTTTNVSINAFNTNTIDLKNIPNELFLENTTSNNLYMNSIQSFQTIPIDYQNISNPPDITSLINNYNGNTNSFHTNINMSATTNTNNQDSINLNATITTSPSLIPNHIKNVETDKIIK</sequence>
<organism evidence="3 4">
    <name type="scientific">Neocallimastix californiae</name>
    <dbReference type="NCBI Taxonomy" id="1754190"/>
    <lineage>
        <taxon>Eukaryota</taxon>
        <taxon>Fungi</taxon>
        <taxon>Fungi incertae sedis</taxon>
        <taxon>Chytridiomycota</taxon>
        <taxon>Chytridiomycota incertae sedis</taxon>
        <taxon>Neocallimastigomycetes</taxon>
        <taxon>Neocallimastigales</taxon>
        <taxon>Neocallimastigaceae</taxon>
        <taxon>Neocallimastix</taxon>
    </lineage>
</organism>